<dbReference type="OrthoDB" id="5847385at2759"/>
<gene>
    <name evidence="1" type="ORF">X798_03716</name>
</gene>
<proteinExistence type="predicted"/>
<sequence length="215" mass="24846">MEALQRMMTKRLDEHSYKRTAKRLVVNEYVNDVDFNDKTEISNMNPAYDILYGETIRARSNPNSSTIGASFSATTCSATTSPGSLYHIEPTHTVTTTTILNDDHSRTDKLLRKISLAVRRKLTMKPFVNEQRNPYIISNCGKDSYRDDSKSSQRTVQNDMEKQIRLKSARKVVRLTYSLLNESLFQQIDLVDMYAIGRKHRSEHRKLLNEEYGED</sequence>
<evidence type="ECO:0000313" key="2">
    <source>
        <dbReference type="Proteomes" id="UP000242913"/>
    </source>
</evidence>
<reference evidence="1 2" key="1">
    <citation type="submission" date="2015-12" db="EMBL/GenBank/DDBJ databases">
        <title>Draft genome of the nematode, Onchocerca flexuosa.</title>
        <authorList>
            <person name="Mitreva M."/>
        </authorList>
    </citation>
    <scope>NUCLEOTIDE SEQUENCE [LARGE SCALE GENOMIC DNA]</scope>
    <source>
        <strain evidence="1">Red Deer</strain>
    </source>
</reference>
<evidence type="ECO:0000313" key="1">
    <source>
        <dbReference type="EMBL" id="OZC09172.1"/>
    </source>
</evidence>
<accession>A0A238BV79</accession>
<dbReference type="AlphaFoldDB" id="A0A238BV79"/>
<protein>
    <submittedName>
        <fullName evidence="1">Uncharacterized protein</fullName>
    </submittedName>
</protein>
<dbReference type="EMBL" id="KZ269996">
    <property type="protein sequence ID" value="OZC09172.1"/>
    <property type="molecule type" value="Genomic_DNA"/>
</dbReference>
<name>A0A238BV79_9BILA</name>
<keyword evidence="2" id="KW-1185">Reference proteome</keyword>
<dbReference type="Proteomes" id="UP000242913">
    <property type="component" value="Unassembled WGS sequence"/>
</dbReference>
<organism evidence="1 2">
    <name type="scientific">Onchocerca flexuosa</name>
    <dbReference type="NCBI Taxonomy" id="387005"/>
    <lineage>
        <taxon>Eukaryota</taxon>
        <taxon>Metazoa</taxon>
        <taxon>Ecdysozoa</taxon>
        <taxon>Nematoda</taxon>
        <taxon>Chromadorea</taxon>
        <taxon>Rhabditida</taxon>
        <taxon>Spirurina</taxon>
        <taxon>Spiruromorpha</taxon>
        <taxon>Filarioidea</taxon>
        <taxon>Onchocercidae</taxon>
        <taxon>Onchocerca</taxon>
    </lineage>
</organism>